<feature type="signal peptide" evidence="1">
    <location>
        <begin position="1"/>
        <end position="33"/>
    </location>
</feature>
<dbReference type="AlphaFoldDB" id="A0A7G2CTI8"/>
<dbReference type="Pfam" id="PF13087">
    <property type="entry name" value="AAA_12"/>
    <property type="match status" value="1"/>
</dbReference>
<protein>
    <submittedName>
        <fullName evidence="4">AAA domain containing protein, putative</fullName>
    </submittedName>
</protein>
<name>A0A7G2CTI8_9TRYP</name>
<feature type="domain" description="DNA2/NAM7 helicase helicase" evidence="2">
    <location>
        <begin position="342"/>
        <end position="415"/>
    </location>
</feature>
<dbReference type="InterPro" id="IPR041679">
    <property type="entry name" value="DNA2/NAM7-like_C"/>
</dbReference>
<dbReference type="Gene3D" id="3.40.50.300">
    <property type="entry name" value="P-loop containing nucleotide triphosphate hydrolases"/>
    <property type="match status" value="3"/>
</dbReference>
<dbReference type="PANTHER" id="PTHR10887:SF495">
    <property type="entry name" value="HELICASE SENATAXIN ISOFORM X1-RELATED"/>
    <property type="match status" value="1"/>
</dbReference>
<evidence type="ECO:0000256" key="1">
    <source>
        <dbReference type="SAM" id="SignalP"/>
    </source>
</evidence>
<sequence length="780" mass="86904">MPNLAANFSAGDVVLVLLPLATFLPSLLKHLSATTHCSIKQLEKKLPAAWKALGCYPHVACVEEADKYNLFLKLSRNTAATCAPSAKNPFSDANIVEFLQHFNSADTPLYVKWLSSFNSTVNTLKALEEIHCTRFGPTILDPTTTARDNAAFHDAVENYLTKERTASVRQRVLQGDTLNDGQLRTVAAVLYAVEPSWDRGTPDSFVMFETEPTVGALGRISSPPLLIVDGPPGTGKTQTIASLVLNTRLHNPWAKVLICAPSNCAVDEALLRVKQLQKKLKEGNGCEHMEPSLKDREDAVTGASVLRVGVENKVSPDVLSLSPSVYLDYIVPPEMKDGKRFTRQKERGEVIKSAAVVCTTLGSLNQVSRHVSKFDLVIVDESSQTTEPEILQALMVSGKTCVLVGDPRQLQSTVLCQQAADHGLKRSLLTRLLHGGYHSLHLTVQHRMHPDCVAFSNAYTYDGKLMNARVVEERHLCPPGLKEKEKSIAQKLSTLPRFGFVNVRSTMSPVANSPSSVNRDEAKALVNHVRQLKEYLQLSVKEYGKNVGIITFYKAQKDLLFSMLTKEEKEYVEVATVDSFQGREKPIIFISCVRAPSAGQCEELQRMMRARMYRTDDSEDEDTVVDLPTEEQRRRRFNDFEYEKHLMVTGNAAEEPGIKRTRMVRQTLGFVSDWRRINVALTRAQDMCLVYGNGELYEFVADSLRGRQYDRHARQAMTTVDSTEKEILQALRAADEDPLLLGTLIQHAKFSMRHCALKVPRNSPCWPADSEAKGVGRLHG</sequence>
<feature type="chain" id="PRO_5028967573" evidence="1">
    <location>
        <begin position="34"/>
        <end position="780"/>
    </location>
</feature>
<evidence type="ECO:0000259" key="2">
    <source>
        <dbReference type="Pfam" id="PF13086"/>
    </source>
</evidence>
<keyword evidence="1" id="KW-0732">Signal</keyword>
<dbReference type="VEuPathDB" id="TriTrypDB:ADEAN_000928800"/>
<proteinExistence type="predicted"/>
<evidence type="ECO:0000313" key="5">
    <source>
        <dbReference type="Proteomes" id="UP000515908"/>
    </source>
</evidence>
<dbReference type="InterPro" id="IPR047187">
    <property type="entry name" value="SF1_C_Upf1"/>
</dbReference>
<dbReference type="InterPro" id="IPR045055">
    <property type="entry name" value="DNA2/NAM7-like"/>
</dbReference>
<dbReference type="InterPro" id="IPR027417">
    <property type="entry name" value="P-loop_NTPase"/>
</dbReference>
<dbReference type="EMBL" id="LR877166">
    <property type="protein sequence ID" value="CAD2221753.1"/>
    <property type="molecule type" value="Genomic_DNA"/>
</dbReference>
<dbReference type="Proteomes" id="UP000515908">
    <property type="component" value="Chromosome 22"/>
</dbReference>
<dbReference type="Pfam" id="PF13086">
    <property type="entry name" value="AAA_11"/>
    <property type="match status" value="2"/>
</dbReference>
<evidence type="ECO:0000313" key="4">
    <source>
        <dbReference type="EMBL" id="CAD2221753.1"/>
    </source>
</evidence>
<evidence type="ECO:0000259" key="3">
    <source>
        <dbReference type="Pfam" id="PF13087"/>
    </source>
</evidence>
<reference evidence="4 5" key="1">
    <citation type="submission" date="2020-08" db="EMBL/GenBank/DDBJ databases">
        <authorList>
            <person name="Newling K."/>
            <person name="Davey J."/>
            <person name="Forrester S."/>
        </authorList>
    </citation>
    <scope>NUCLEOTIDE SEQUENCE [LARGE SCALE GENOMIC DNA]</scope>
    <source>
        <strain evidence="5">Crithidia deanei Carvalho (ATCC PRA-265)</strain>
    </source>
</reference>
<feature type="domain" description="DNA2/NAM7 helicase-like C-terminal" evidence="3">
    <location>
        <begin position="424"/>
        <end position="694"/>
    </location>
</feature>
<dbReference type="CDD" id="cd18808">
    <property type="entry name" value="SF1_C_Upf1"/>
    <property type="match status" value="1"/>
</dbReference>
<organism evidence="4 5">
    <name type="scientific">Angomonas deanei</name>
    <dbReference type="NCBI Taxonomy" id="59799"/>
    <lineage>
        <taxon>Eukaryota</taxon>
        <taxon>Discoba</taxon>
        <taxon>Euglenozoa</taxon>
        <taxon>Kinetoplastea</taxon>
        <taxon>Metakinetoplastina</taxon>
        <taxon>Trypanosomatida</taxon>
        <taxon>Trypanosomatidae</taxon>
        <taxon>Strigomonadinae</taxon>
        <taxon>Angomonas</taxon>
    </lineage>
</organism>
<dbReference type="PANTHER" id="PTHR10887">
    <property type="entry name" value="DNA2/NAM7 HELICASE FAMILY"/>
    <property type="match status" value="1"/>
</dbReference>
<dbReference type="GO" id="GO:0004386">
    <property type="term" value="F:helicase activity"/>
    <property type="evidence" value="ECO:0007669"/>
    <property type="project" value="InterPro"/>
</dbReference>
<keyword evidence="5" id="KW-1185">Reference proteome</keyword>
<dbReference type="SUPFAM" id="SSF52540">
    <property type="entry name" value="P-loop containing nucleoside triphosphate hydrolases"/>
    <property type="match status" value="1"/>
</dbReference>
<accession>A0A7G2CTI8</accession>
<dbReference type="InterPro" id="IPR041677">
    <property type="entry name" value="DNA2/NAM7_AAA_11"/>
</dbReference>
<feature type="domain" description="DNA2/NAM7 helicase helicase" evidence="2">
    <location>
        <begin position="222"/>
        <end position="322"/>
    </location>
</feature>
<gene>
    <name evidence="4" type="ORF">ADEAN_000928800</name>
</gene>